<comment type="similarity">
    <text evidence="4">Belongs to the cytochrome P450 family.</text>
</comment>
<evidence type="ECO:0008006" key="7">
    <source>
        <dbReference type="Google" id="ProtNLM"/>
    </source>
</evidence>
<dbReference type="InterPro" id="IPR017972">
    <property type="entry name" value="Cyt_P450_CS"/>
</dbReference>
<dbReference type="InterPro" id="IPR036396">
    <property type="entry name" value="Cyt_P450_sf"/>
</dbReference>
<name>A0AAW1P7W1_9CHLO</name>
<evidence type="ECO:0000313" key="6">
    <source>
        <dbReference type="Proteomes" id="UP001465755"/>
    </source>
</evidence>
<dbReference type="GO" id="GO:0020037">
    <property type="term" value="F:heme binding"/>
    <property type="evidence" value="ECO:0007669"/>
    <property type="project" value="InterPro"/>
</dbReference>
<keyword evidence="1 3" id="KW-0479">Metal-binding</keyword>
<protein>
    <recommendedName>
        <fullName evidence="7">Cytochrome P450</fullName>
    </recommendedName>
</protein>
<keyword evidence="4" id="KW-0560">Oxidoreductase</keyword>
<evidence type="ECO:0000256" key="3">
    <source>
        <dbReference type="PIRSR" id="PIRSR602403-1"/>
    </source>
</evidence>
<accession>A0AAW1P7W1</accession>
<dbReference type="PANTHER" id="PTHR24301:SF2">
    <property type="entry name" value="THROMBOXANE-A SYNTHASE"/>
    <property type="match status" value="1"/>
</dbReference>
<reference evidence="5 6" key="1">
    <citation type="journal article" date="2024" name="Nat. Commun.">
        <title>Phylogenomics reveals the evolutionary origins of lichenization in chlorophyte algae.</title>
        <authorList>
            <person name="Puginier C."/>
            <person name="Libourel C."/>
            <person name="Otte J."/>
            <person name="Skaloud P."/>
            <person name="Haon M."/>
            <person name="Grisel S."/>
            <person name="Petersen M."/>
            <person name="Berrin J.G."/>
            <person name="Delaux P.M."/>
            <person name="Dal Grande F."/>
            <person name="Keller J."/>
        </authorList>
    </citation>
    <scope>NUCLEOTIDE SEQUENCE [LARGE SCALE GENOMIC DNA]</scope>
    <source>
        <strain evidence="5 6">SAG 2036</strain>
    </source>
</reference>
<keyword evidence="2 3" id="KW-0408">Iron</keyword>
<evidence type="ECO:0000256" key="1">
    <source>
        <dbReference type="ARBA" id="ARBA00022723"/>
    </source>
</evidence>
<dbReference type="InterPro" id="IPR002403">
    <property type="entry name" value="Cyt_P450_E_grp-IV"/>
</dbReference>
<evidence type="ECO:0000256" key="2">
    <source>
        <dbReference type="ARBA" id="ARBA00023004"/>
    </source>
</evidence>
<organism evidence="5 6">
    <name type="scientific">Symbiochloris irregularis</name>
    <dbReference type="NCBI Taxonomy" id="706552"/>
    <lineage>
        <taxon>Eukaryota</taxon>
        <taxon>Viridiplantae</taxon>
        <taxon>Chlorophyta</taxon>
        <taxon>core chlorophytes</taxon>
        <taxon>Trebouxiophyceae</taxon>
        <taxon>Trebouxiales</taxon>
        <taxon>Trebouxiaceae</taxon>
        <taxon>Symbiochloris</taxon>
    </lineage>
</organism>
<dbReference type="GO" id="GO:0016705">
    <property type="term" value="F:oxidoreductase activity, acting on paired donors, with incorporation or reduction of molecular oxygen"/>
    <property type="evidence" value="ECO:0007669"/>
    <property type="project" value="InterPro"/>
</dbReference>
<dbReference type="SUPFAM" id="SSF48264">
    <property type="entry name" value="Cytochrome P450"/>
    <property type="match status" value="1"/>
</dbReference>
<dbReference type="GO" id="GO:0005506">
    <property type="term" value="F:iron ion binding"/>
    <property type="evidence" value="ECO:0007669"/>
    <property type="project" value="InterPro"/>
</dbReference>
<dbReference type="Pfam" id="PF00067">
    <property type="entry name" value="p450"/>
    <property type="match status" value="1"/>
</dbReference>
<dbReference type="PRINTS" id="PR00385">
    <property type="entry name" value="P450"/>
</dbReference>
<evidence type="ECO:0000313" key="5">
    <source>
        <dbReference type="EMBL" id="KAK9803864.1"/>
    </source>
</evidence>
<comment type="caution">
    <text evidence="5">The sequence shown here is derived from an EMBL/GenBank/DDBJ whole genome shotgun (WGS) entry which is preliminary data.</text>
</comment>
<keyword evidence="3 4" id="KW-0349">Heme</keyword>
<feature type="binding site" description="axial binding residue" evidence="3">
    <location>
        <position position="489"/>
    </location>
    <ligand>
        <name>heme</name>
        <dbReference type="ChEBI" id="CHEBI:30413"/>
    </ligand>
    <ligandPart>
        <name>Fe</name>
        <dbReference type="ChEBI" id="CHEBI:18248"/>
    </ligandPart>
</feature>
<dbReference type="EMBL" id="JALJOQ010000055">
    <property type="protein sequence ID" value="KAK9803864.1"/>
    <property type="molecule type" value="Genomic_DNA"/>
</dbReference>
<evidence type="ECO:0000256" key="4">
    <source>
        <dbReference type="RuleBase" id="RU000461"/>
    </source>
</evidence>
<dbReference type="InterPro" id="IPR001128">
    <property type="entry name" value="Cyt_P450"/>
</dbReference>
<dbReference type="PANTHER" id="PTHR24301">
    <property type="entry name" value="THROMBOXANE-A SYNTHASE"/>
    <property type="match status" value="1"/>
</dbReference>
<keyword evidence="6" id="KW-1185">Reference proteome</keyword>
<dbReference type="Gene3D" id="1.10.630.10">
    <property type="entry name" value="Cytochrome P450"/>
    <property type="match status" value="1"/>
</dbReference>
<dbReference type="PROSITE" id="PS00086">
    <property type="entry name" value="CYTOCHROME_P450"/>
    <property type="match status" value="1"/>
</dbReference>
<dbReference type="AlphaFoldDB" id="A0AAW1P7W1"/>
<proteinExistence type="inferred from homology"/>
<dbReference type="PRINTS" id="PR00465">
    <property type="entry name" value="EP450IV"/>
</dbReference>
<sequence>MSWFIQAVFGLLTVFIISGFKPFAQWRLRNIPGPRPIWYLGNLIAMQKAGSYKFSQICARKYGQVFKVWGPMWPNIVFTAPADVRSMLMHNHNRPAFPSLLPDSSTDKEFEDSMILRARDDMWRGVRQAWTPLFFTGSLEAYSQLMHECSGDLVRRLEGAAADGKTAVDIWSIVGDTTMHVIGTAAFGVDFNTQADASRLTPEEQQKVEELRSCVKYMFKASVGPAASRWFWALLFLPPAFVPLIRMLAKRFPDDRFKRAYNARRTMIELSTDLVKNHRRNLAASAGNASGQLPSGADAGGHADVQIKSSSISSKAESGKGSAAFSNGGLRGGVLPGSFIDIMAFTGILAGYETTANALSFCVYCLSAHPGKLAPLLKEVDAFGDRLPQYEDLDLHFPYLDAALKESMRLYPPATFAVREANQDQVIGGYCFGKGEILSASIYTMHHDQDLWGDNVEDFVPERWLEGSPEEEKSRKSWLIPFGEGPRKCPAARFAIEEAKIILFRLYQKFTFELEPGQIPLKVRHTITLSPKDGIRVIVRPRGKP</sequence>
<keyword evidence="4" id="KW-0503">Monooxygenase</keyword>
<comment type="cofactor">
    <cofactor evidence="3">
        <name>heme</name>
        <dbReference type="ChEBI" id="CHEBI:30413"/>
    </cofactor>
</comment>
<dbReference type="GO" id="GO:0004497">
    <property type="term" value="F:monooxygenase activity"/>
    <property type="evidence" value="ECO:0007669"/>
    <property type="project" value="UniProtKB-KW"/>
</dbReference>
<gene>
    <name evidence="5" type="ORF">WJX73_010382</name>
</gene>
<dbReference type="Proteomes" id="UP001465755">
    <property type="component" value="Unassembled WGS sequence"/>
</dbReference>